<reference evidence="1" key="1">
    <citation type="submission" date="2020-10" db="EMBL/GenBank/DDBJ databases">
        <authorList>
            <person name="Gilroy R."/>
        </authorList>
    </citation>
    <scope>NUCLEOTIDE SEQUENCE</scope>
    <source>
        <strain evidence="1">ChiGjej1B1-24693</strain>
    </source>
</reference>
<proteinExistence type="predicted"/>
<dbReference type="EMBL" id="DVLP01000419">
    <property type="protein sequence ID" value="HIT76798.1"/>
    <property type="molecule type" value="Genomic_DNA"/>
</dbReference>
<comment type="caution">
    <text evidence="1">The sequence shown here is derived from an EMBL/GenBank/DDBJ whole genome shotgun (WGS) entry which is preliminary data.</text>
</comment>
<dbReference type="AlphaFoldDB" id="A0A9D1H1C2"/>
<organism evidence="1 2">
    <name type="scientific">Candidatus Avipropionibacterium avicola</name>
    <dbReference type="NCBI Taxonomy" id="2840701"/>
    <lineage>
        <taxon>Bacteria</taxon>
        <taxon>Bacillati</taxon>
        <taxon>Actinomycetota</taxon>
        <taxon>Actinomycetes</taxon>
        <taxon>Propionibacteriales</taxon>
        <taxon>Propionibacteriaceae</taxon>
        <taxon>Propionibacteriaceae incertae sedis</taxon>
        <taxon>Candidatus Avipropionibacterium</taxon>
    </lineage>
</organism>
<evidence type="ECO:0000313" key="2">
    <source>
        <dbReference type="Proteomes" id="UP000886842"/>
    </source>
</evidence>
<name>A0A9D1H1C2_9ACTN</name>
<dbReference type="Proteomes" id="UP000886842">
    <property type="component" value="Unassembled WGS sequence"/>
</dbReference>
<dbReference type="InterPro" id="IPR007612">
    <property type="entry name" value="LOR"/>
</dbReference>
<dbReference type="Pfam" id="PF04525">
    <property type="entry name" value="LOR"/>
    <property type="match status" value="1"/>
</dbReference>
<accession>A0A9D1H1C2</accession>
<gene>
    <name evidence="1" type="ORF">IAA98_14560</name>
</gene>
<protein>
    <submittedName>
        <fullName evidence="1">Uncharacterized protein</fullName>
    </submittedName>
</protein>
<evidence type="ECO:0000313" key="1">
    <source>
        <dbReference type="EMBL" id="HIT76798.1"/>
    </source>
</evidence>
<reference evidence="1" key="2">
    <citation type="journal article" date="2021" name="PeerJ">
        <title>Extensive microbial diversity within the chicken gut microbiome revealed by metagenomics and culture.</title>
        <authorList>
            <person name="Gilroy R."/>
            <person name="Ravi A."/>
            <person name="Getino M."/>
            <person name="Pursley I."/>
            <person name="Horton D.L."/>
            <person name="Alikhan N.F."/>
            <person name="Baker D."/>
            <person name="Gharbi K."/>
            <person name="Hall N."/>
            <person name="Watson M."/>
            <person name="Adriaenssens E.M."/>
            <person name="Foster-Nyarko E."/>
            <person name="Jarju S."/>
            <person name="Secka A."/>
            <person name="Antonio M."/>
            <person name="Oren A."/>
            <person name="Chaudhuri R.R."/>
            <person name="La Ragione R."/>
            <person name="Hildebrand F."/>
            <person name="Pallen M.J."/>
        </authorList>
    </citation>
    <scope>NUCLEOTIDE SEQUENCE</scope>
    <source>
        <strain evidence="1">ChiGjej1B1-24693</strain>
    </source>
</reference>
<sequence length="194" mass="21402">MTSPDGLAVLDRITLRQRITMMVNRYEVRAGGADGPMLALAEQKRFALKESVTFYSDEAKTQPVFGFLARNVMDLNATYDITDGAGQPIGLFRKDFGASLLRSTWIVEVPGQGITGRGQERNAAVAFLRRFTDFGWPIHFDFTTDAGDPLISIERQWSLRDSYDCSLPAASNGARLDWRVGACLAVACDALMGR</sequence>